<name>A0AA36J7F7_9DINO</name>
<dbReference type="AlphaFoldDB" id="A0AA36J7F7"/>
<gene>
    <name evidence="2" type="ORF">EVOR1521_LOCUS23453</name>
    <name evidence="1" type="ORF">EVOR1521_LOCUS2469</name>
</gene>
<organism evidence="2 3">
    <name type="scientific">Effrenium voratum</name>
    <dbReference type="NCBI Taxonomy" id="2562239"/>
    <lineage>
        <taxon>Eukaryota</taxon>
        <taxon>Sar</taxon>
        <taxon>Alveolata</taxon>
        <taxon>Dinophyceae</taxon>
        <taxon>Suessiales</taxon>
        <taxon>Symbiodiniaceae</taxon>
        <taxon>Effrenium</taxon>
    </lineage>
</organism>
<protein>
    <submittedName>
        <fullName evidence="2">Uncharacterized protein</fullName>
    </submittedName>
</protein>
<accession>A0AA36J7F7</accession>
<proteinExistence type="predicted"/>
<keyword evidence="3" id="KW-1185">Reference proteome</keyword>
<sequence>MSAVPRFEAPQCIALEAVNRLWRLSESEHAVELIEAACMELWSSSAGYSKAERNRLHLKFHFELAEDLNATAWGVCSPATSMKLLAPKFCAYVGFNDDTLHRFMEVLIEQNHDKLHALPWYNIVINCNHAIASLIHSGDFVALPAQDRCIQGWDDIWRLRAIFVQKFRERRDAAWRLYEDERY</sequence>
<evidence type="ECO:0000313" key="1">
    <source>
        <dbReference type="EMBL" id="CAJ1372375.1"/>
    </source>
</evidence>
<dbReference type="EMBL" id="CAUJNA010000129">
    <property type="protein sequence ID" value="CAJ1372375.1"/>
    <property type="molecule type" value="Genomic_DNA"/>
</dbReference>
<comment type="caution">
    <text evidence="2">The sequence shown here is derived from an EMBL/GenBank/DDBJ whole genome shotgun (WGS) entry which is preliminary data.</text>
</comment>
<evidence type="ECO:0000313" key="2">
    <source>
        <dbReference type="EMBL" id="CAJ1400020.1"/>
    </source>
</evidence>
<dbReference type="Proteomes" id="UP001178507">
    <property type="component" value="Unassembled WGS sequence"/>
</dbReference>
<reference evidence="2" key="1">
    <citation type="submission" date="2023-08" db="EMBL/GenBank/DDBJ databases">
        <authorList>
            <person name="Chen Y."/>
            <person name="Shah S."/>
            <person name="Dougan E. K."/>
            <person name="Thang M."/>
            <person name="Chan C."/>
        </authorList>
    </citation>
    <scope>NUCLEOTIDE SEQUENCE</scope>
</reference>
<dbReference type="EMBL" id="CAUJNA010003356">
    <property type="protein sequence ID" value="CAJ1400020.1"/>
    <property type="molecule type" value="Genomic_DNA"/>
</dbReference>
<evidence type="ECO:0000313" key="3">
    <source>
        <dbReference type="Proteomes" id="UP001178507"/>
    </source>
</evidence>